<evidence type="ECO:0000313" key="2">
    <source>
        <dbReference type="EMBL" id="KAJ7347195.1"/>
    </source>
</evidence>
<organism evidence="2 3">
    <name type="scientific">Mycena albidolilacea</name>
    <dbReference type="NCBI Taxonomy" id="1033008"/>
    <lineage>
        <taxon>Eukaryota</taxon>
        <taxon>Fungi</taxon>
        <taxon>Dikarya</taxon>
        <taxon>Basidiomycota</taxon>
        <taxon>Agaricomycotina</taxon>
        <taxon>Agaricomycetes</taxon>
        <taxon>Agaricomycetidae</taxon>
        <taxon>Agaricales</taxon>
        <taxon>Marasmiineae</taxon>
        <taxon>Mycenaceae</taxon>
        <taxon>Mycena</taxon>
    </lineage>
</organism>
<feature type="compositionally biased region" description="Low complexity" evidence="1">
    <location>
        <begin position="351"/>
        <end position="373"/>
    </location>
</feature>
<dbReference type="EMBL" id="JARIHO010000019">
    <property type="protein sequence ID" value="KAJ7347195.1"/>
    <property type="molecule type" value="Genomic_DNA"/>
</dbReference>
<evidence type="ECO:0000313" key="3">
    <source>
        <dbReference type="Proteomes" id="UP001218218"/>
    </source>
</evidence>
<sequence>MPVIRRPKGKRDSAPQVQHRSSLAPDSTTRHAQSPTIIIPARPHLRLHSRPEPEPETEPPQQAETAPEPEPWRHPDELLFIHPSPFSPHPPSSDAAKEWTDPAILRLVRASAFTIPPRPASISRATSPFVIVRCPRALFFTINGSGGAEGEMADLSEEDVDLPRAYRMPLLWVQKFLWLSVALALPLAGDTEPERQEKERNWDEDKWDLVHVARLCQALLSSARNENSREGGIPKTWRYPPFDRALRRYWHRWLVSRDEFVRDFWKEFGEEEFEDAERGGDVLKLGWPQWVLKGHKGFFLTKEEAANGISAEELLRGSGIEDALASVTQKQIAQVNVPAQVQNDVQMNSSVTLASESRSTSSSSPKSASTTPTLVARQQPESRQASGTPNNVPTPGTVQPAAALVRGSVSLGALVSRIPLGGGRHRVPGQGARVAGTRVVSQSESQNITTATQTVVQMTAHRTNASAASSLPTPPAQPHPSLSGIAQTNGKVKTKSKPKSKSRKEKAALLPDFTSFRPPEEPQERELISVGGEGEAPGNENGHAPDTEMDVRMRDVPPIADDSSVPQNAIPDVQATELVCPPLRIQYQEKINREVRQETEEDLAKDSVDTRMQDTRDAQQQLHEEQEQREADTPIIEGNNSDLDDDEEMELLYPDESSPVQLRHPSVLSPLFSPKSPSRSISAESRSPSPTVPALSSARFPSEAPSGTNPVLTFTPASTSVSSSQFAVPSASAHISSTSTPSQLQLQLSPRGAFASLEPVAAAADPNTKQQLNLLTRLTQSWSELQAEVSALRAELRASGGTTHAHLEERVRTLEEAYSTPAPAPIPTFATPTPIEKHPRSASMPLQSDASVVGARGHPLQHLISGEEEEHRQMDVDVEVPTPTRYAAGATRKEELPPRSRKFGSAARMGGI</sequence>
<feature type="region of interest" description="Disordered" evidence="1">
    <location>
        <begin position="463"/>
        <end position="526"/>
    </location>
</feature>
<feature type="compositionally biased region" description="Basic and acidic residues" evidence="1">
    <location>
        <begin position="70"/>
        <end position="79"/>
    </location>
</feature>
<feature type="region of interest" description="Disordered" evidence="1">
    <location>
        <begin position="1"/>
        <end position="96"/>
    </location>
</feature>
<gene>
    <name evidence="2" type="ORF">DFH08DRAFT_867555</name>
</gene>
<evidence type="ECO:0000256" key="1">
    <source>
        <dbReference type="SAM" id="MobiDB-lite"/>
    </source>
</evidence>
<feature type="region of interest" description="Disordered" evidence="1">
    <location>
        <begin position="351"/>
        <end position="398"/>
    </location>
</feature>
<reference evidence="2" key="1">
    <citation type="submission" date="2023-03" db="EMBL/GenBank/DDBJ databases">
        <title>Massive genome expansion in bonnet fungi (Mycena s.s.) driven by repeated elements and novel gene families across ecological guilds.</title>
        <authorList>
            <consortium name="Lawrence Berkeley National Laboratory"/>
            <person name="Harder C.B."/>
            <person name="Miyauchi S."/>
            <person name="Viragh M."/>
            <person name="Kuo A."/>
            <person name="Thoen E."/>
            <person name="Andreopoulos B."/>
            <person name="Lu D."/>
            <person name="Skrede I."/>
            <person name="Drula E."/>
            <person name="Henrissat B."/>
            <person name="Morin E."/>
            <person name="Kohler A."/>
            <person name="Barry K."/>
            <person name="LaButti K."/>
            <person name="Morin E."/>
            <person name="Salamov A."/>
            <person name="Lipzen A."/>
            <person name="Mereny Z."/>
            <person name="Hegedus B."/>
            <person name="Baldrian P."/>
            <person name="Stursova M."/>
            <person name="Weitz H."/>
            <person name="Taylor A."/>
            <person name="Grigoriev I.V."/>
            <person name="Nagy L.G."/>
            <person name="Martin F."/>
            <person name="Kauserud H."/>
        </authorList>
    </citation>
    <scope>NUCLEOTIDE SEQUENCE</scope>
    <source>
        <strain evidence="2">CBHHK002</strain>
    </source>
</reference>
<feature type="compositionally biased region" description="Basic and acidic residues" evidence="1">
    <location>
        <begin position="590"/>
        <end position="632"/>
    </location>
</feature>
<feature type="region of interest" description="Disordered" evidence="1">
    <location>
        <begin position="869"/>
        <end position="912"/>
    </location>
</feature>
<comment type="caution">
    <text evidence="2">The sequence shown here is derived from an EMBL/GenBank/DDBJ whole genome shotgun (WGS) entry which is preliminary data.</text>
</comment>
<feature type="compositionally biased region" description="Basic residues" evidence="1">
    <location>
        <begin position="492"/>
        <end position="504"/>
    </location>
</feature>
<protein>
    <submittedName>
        <fullName evidence="2">Uncharacterized protein</fullName>
    </submittedName>
</protein>
<dbReference type="AlphaFoldDB" id="A0AAD7A0Q7"/>
<proteinExistence type="predicted"/>
<feature type="compositionally biased region" description="Polar residues" evidence="1">
    <location>
        <begin position="15"/>
        <end position="36"/>
    </location>
</feature>
<feature type="compositionally biased region" description="Low complexity" evidence="1">
    <location>
        <begin position="673"/>
        <end position="689"/>
    </location>
</feature>
<keyword evidence="3" id="KW-1185">Reference proteome</keyword>
<name>A0AAD7A0Q7_9AGAR</name>
<accession>A0AAD7A0Q7</accession>
<feature type="region of interest" description="Disordered" evidence="1">
    <location>
        <begin position="590"/>
        <end position="709"/>
    </location>
</feature>
<feature type="compositionally biased region" description="Polar residues" evidence="1">
    <location>
        <begin position="379"/>
        <end position="397"/>
    </location>
</feature>
<dbReference type="Proteomes" id="UP001218218">
    <property type="component" value="Unassembled WGS sequence"/>
</dbReference>